<reference evidence="2" key="1">
    <citation type="submission" date="2016-08" db="EMBL/GenBank/DDBJ databases">
        <title>Sequencing, Assembly and Comparative Genomics of S. aureofaciens ATCC 10762.</title>
        <authorList>
            <person name="Gradnigo J.S."/>
            <person name="Johnson N."/>
            <person name="Somerville G.A."/>
        </authorList>
    </citation>
    <scope>NUCLEOTIDE SEQUENCE [LARGE SCALE GENOMIC DNA]</scope>
    <source>
        <strain evidence="2">ATCC 10762</strain>
    </source>
</reference>
<evidence type="ECO:0000259" key="1">
    <source>
        <dbReference type="Pfam" id="PF00857"/>
    </source>
</evidence>
<dbReference type="Proteomes" id="UP000037395">
    <property type="component" value="Unassembled WGS sequence"/>
</dbReference>
<protein>
    <submittedName>
        <fullName evidence="2">Isochorismatase</fullName>
    </submittedName>
</protein>
<dbReference type="PANTHER" id="PTHR43559">
    <property type="entry name" value="HYDROLASE YCAC-RELATED"/>
    <property type="match status" value="1"/>
</dbReference>
<dbReference type="Gene3D" id="3.40.50.850">
    <property type="entry name" value="Isochorismatase-like"/>
    <property type="match status" value="1"/>
</dbReference>
<dbReference type="AlphaFoldDB" id="A0A1E7N7G7"/>
<proteinExistence type="predicted"/>
<sequence>MTSAAVDSAPKSVVKFLEPITRENAAVVLVDHQVGLLSGVRDIPLGELKHNVVALAKAATALDVPLVVTTTAAESMWGPTFPELVQALPTGQKIIDRSTVNAWHDGRVREAVEATRRQKLIFAGVSLEVCAALPAIAATAAGHDAYVAVDASGTFSRTKREAGLLRMQQAGVVVSDYATLMVEALADNAAPESGAVYAALDMPFAVLVGQISAAYQA</sequence>
<dbReference type="OrthoDB" id="9789777at2"/>
<dbReference type="SUPFAM" id="SSF52499">
    <property type="entry name" value="Isochorismatase-like hydrolases"/>
    <property type="match status" value="1"/>
</dbReference>
<evidence type="ECO:0000313" key="2">
    <source>
        <dbReference type="EMBL" id="OEV36647.1"/>
    </source>
</evidence>
<evidence type="ECO:0000313" key="3">
    <source>
        <dbReference type="Proteomes" id="UP000037395"/>
    </source>
</evidence>
<feature type="domain" description="Isochorismatase-like" evidence="1">
    <location>
        <begin position="26"/>
        <end position="177"/>
    </location>
</feature>
<dbReference type="EMBL" id="JPRF03000024">
    <property type="protein sequence ID" value="OEV36647.1"/>
    <property type="molecule type" value="Genomic_DNA"/>
</dbReference>
<dbReference type="Pfam" id="PF00857">
    <property type="entry name" value="Isochorismatase"/>
    <property type="match status" value="1"/>
</dbReference>
<dbReference type="InterPro" id="IPR053152">
    <property type="entry name" value="Hydrolase_YcaC-like"/>
</dbReference>
<dbReference type="InterPro" id="IPR000868">
    <property type="entry name" value="Isochorismatase-like_dom"/>
</dbReference>
<organism evidence="2 3">
    <name type="scientific">Kitasatospora aureofaciens</name>
    <name type="common">Streptomyces aureofaciens</name>
    <dbReference type="NCBI Taxonomy" id="1894"/>
    <lineage>
        <taxon>Bacteria</taxon>
        <taxon>Bacillati</taxon>
        <taxon>Actinomycetota</taxon>
        <taxon>Actinomycetes</taxon>
        <taxon>Kitasatosporales</taxon>
        <taxon>Streptomycetaceae</taxon>
        <taxon>Kitasatospora</taxon>
    </lineage>
</organism>
<gene>
    <name evidence="2" type="ORF">HS99_0028160</name>
</gene>
<keyword evidence="3" id="KW-1185">Reference proteome</keyword>
<dbReference type="InterPro" id="IPR036380">
    <property type="entry name" value="Isochorismatase-like_sf"/>
</dbReference>
<name>A0A1E7N7G7_KITAU</name>
<dbReference type="PANTHER" id="PTHR43559:SF1">
    <property type="entry name" value="HYDROLASE"/>
    <property type="match status" value="1"/>
</dbReference>
<accession>A0A1E7N7G7</accession>
<comment type="caution">
    <text evidence="2">The sequence shown here is derived from an EMBL/GenBank/DDBJ whole genome shotgun (WGS) entry which is preliminary data.</text>
</comment>